<dbReference type="HOGENOM" id="CLU_013085_2_0_1"/>
<dbReference type="GO" id="GO:0030427">
    <property type="term" value="C:site of polarized growth"/>
    <property type="evidence" value="ECO:0007669"/>
    <property type="project" value="TreeGrafter"/>
</dbReference>
<feature type="compositionally biased region" description="Acidic residues" evidence="3">
    <location>
        <begin position="692"/>
        <end position="701"/>
    </location>
</feature>
<dbReference type="FunFam" id="3.40.20.10:FF:000045">
    <property type="entry name" value="Actin binding protein, putative"/>
    <property type="match status" value="1"/>
</dbReference>
<feature type="compositionally biased region" description="Pro residues" evidence="3">
    <location>
        <begin position="744"/>
        <end position="764"/>
    </location>
</feature>
<dbReference type="KEGG" id="cmt:CCM_06628"/>
<dbReference type="GO" id="GO:0051015">
    <property type="term" value="F:actin filament binding"/>
    <property type="evidence" value="ECO:0007669"/>
    <property type="project" value="TreeGrafter"/>
</dbReference>
<dbReference type="FunCoup" id="G3JN27">
    <property type="interactions" value="513"/>
</dbReference>
<keyword evidence="8" id="KW-1185">Reference proteome</keyword>
<feature type="compositionally biased region" description="Low complexity" evidence="3">
    <location>
        <begin position="861"/>
        <end position="873"/>
    </location>
</feature>
<dbReference type="CDD" id="cd11961">
    <property type="entry name" value="SH3_Abp1_fungi_C2"/>
    <property type="match status" value="1"/>
</dbReference>
<dbReference type="PANTHER" id="PTHR10829:SF25">
    <property type="entry name" value="DREBRIN-LIKE PROTEIN"/>
    <property type="match status" value="1"/>
</dbReference>
<dbReference type="Proteomes" id="UP000001610">
    <property type="component" value="Unassembled WGS sequence"/>
</dbReference>
<keyword evidence="1 2" id="KW-0728">SH3 domain</keyword>
<proteinExistence type="predicted"/>
<dbReference type="InParanoid" id="G3JN27"/>
<dbReference type="SUPFAM" id="SSF50044">
    <property type="entry name" value="SH3-domain"/>
    <property type="match status" value="2"/>
</dbReference>
<protein>
    <submittedName>
        <fullName evidence="7">Actin binding protein, putative</fullName>
    </submittedName>
</protein>
<dbReference type="InterPro" id="IPR035718">
    <property type="entry name" value="Abp1_fungi_SH3_C2"/>
</dbReference>
<dbReference type="SUPFAM" id="SSF55753">
    <property type="entry name" value="Actin depolymerizing proteins"/>
    <property type="match status" value="1"/>
</dbReference>
<dbReference type="EMBL" id="JH126403">
    <property type="protein sequence ID" value="EGX90209.1"/>
    <property type="molecule type" value="Genomic_DNA"/>
</dbReference>
<sequence length="924" mass="97278">MALGRRECHLQLPSHTWKLTRRPHSSAPAGHPASTAAAQLVMASQLRQAEELFHPHSLDTNQLASCSIHPPETHDDTIPTRTTRFISLAGLVLLSLATIPLSLALVNSAISSAKAARASYAMASLNLSINGPSIKKEYSSVVDAALPASGSPTSAKWALFSVQTPLVSVFESSGSNESVLKVESTGGKELPTVRQTRTTSTSMLTDASAEGELSELFEDFSEGRVQFGFVKVKDPNSGLPKHVLIAWCGGGVPERTKGYFTSHLNAVSKVLHGYHVQITARSDDDLEPDALIRKVADASGSKYAGSPATGASRAPPPIKSKPVFSPSNVSAGRPVNPLVAARSRRNEDVDGDGWGADAPPVTRNQVERVESAYKPTKVDMPSLSRQSEPSRYTPATPQQNRDVVGGGYQPVGKVDIAAIRAKAKEQRDDRPTAVKGAYEPIGKVDIAAIRARAQKPASEQPAEEEAPKPLADRAAAFSQPSQSERLTSLPKPKVSNKFGGGGFSATKAPVPGALGLQGPVANASSAPVTTTSRTFANEGGKTPAQLWAEKKAREGGIGAGVAPSSPPPINQQQSGGNEWKSGYAGKSWAAVQTPAFGRGGAETVRENDQAIEEDEQTRSAQDEPSGGVSAIRDRFKGATPMGGAPPVPGATREHRDEEEEEEPAAPPPPPTGSRPSGGFALPGLPTRPAPVNDEEEEEDEREQSPIRVAQPVAREAEPVRAPAPPPAAVPMPREPTPEPESEPEPTPAPRPVPASHQGPPPSAPAPAAGGASQRAVILYDYDKDEDNEINLVEGEIVADVDQVDPDWWIGTNKHGENGLFPSSYVELIEDAEAETSAAVPPPSAPARAAAPVPTPAPAAPAPAAASSGPTATALYDYEAAEDNELSFPEDAQVTNLEFPDDDWWFGHYKGDSGLFPANYVQLNQ</sequence>
<dbReference type="InterPro" id="IPR029006">
    <property type="entry name" value="ADF-H/Gelsolin-like_dom_sf"/>
</dbReference>
<dbReference type="InterPro" id="IPR002108">
    <property type="entry name" value="ADF-H"/>
</dbReference>
<gene>
    <name evidence="7" type="ORF">CCM_06628</name>
</gene>
<dbReference type="OMA" id="NSARNAW"/>
<dbReference type="PRINTS" id="PR00452">
    <property type="entry name" value="SH3DOMAIN"/>
</dbReference>
<dbReference type="FunFam" id="2.30.30.40:FF:000242">
    <property type="entry name" value="Actin binding protein"/>
    <property type="match status" value="1"/>
</dbReference>
<evidence type="ECO:0000256" key="2">
    <source>
        <dbReference type="PROSITE-ProRule" id="PRU00192"/>
    </source>
</evidence>
<dbReference type="InterPro" id="IPR035719">
    <property type="entry name" value="Abp1_fungi_SH3_C1"/>
</dbReference>
<feature type="region of interest" description="Disordered" evidence="3">
    <location>
        <begin position="835"/>
        <end position="881"/>
    </location>
</feature>
<dbReference type="PANTHER" id="PTHR10829">
    <property type="entry name" value="CORTACTIN AND DREBRIN"/>
    <property type="match status" value="1"/>
</dbReference>
<dbReference type="Pfam" id="PF00241">
    <property type="entry name" value="Cofilin_ADF"/>
    <property type="match status" value="1"/>
</dbReference>
<dbReference type="InterPro" id="IPR036028">
    <property type="entry name" value="SH3-like_dom_sf"/>
</dbReference>
<reference evidence="7 8" key="1">
    <citation type="journal article" date="2011" name="Genome Biol.">
        <title>Genome sequence of the insect pathogenic fungus Cordyceps militaris, a valued traditional Chinese medicine.</title>
        <authorList>
            <person name="Zheng P."/>
            <person name="Xia Y."/>
            <person name="Xiao G."/>
            <person name="Xiong C."/>
            <person name="Hu X."/>
            <person name="Zhang S."/>
            <person name="Zheng H."/>
            <person name="Huang Y."/>
            <person name="Zhou Y."/>
            <person name="Wang S."/>
            <person name="Zhao G.P."/>
            <person name="Liu X."/>
            <person name="St Leger R.J."/>
            <person name="Wang C."/>
        </authorList>
    </citation>
    <scope>NUCLEOTIDE SEQUENCE [LARGE SCALE GENOMIC DNA]</scope>
    <source>
        <strain evidence="7 8">CM01</strain>
    </source>
</reference>
<feature type="compositionally biased region" description="Pro residues" evidence="3">
    <location>
        <begin position="721"/>
        <end position="734"/>
    </location>
</feature>
<dbReference type="PRINTS" id="PR00499">
    <property type="entry name" value="P67PHOX"/>
</dbReference>
<dbReference type="SMART" id="SM00102">
    <property type="entry name" value="ADF"/>
    <property type="match status" value="1"/>
</dbReference>
<feature type="region of interest" description="Disordered" evidence="3">
    <location>
        <begin position="449"/>
        <end position="772"/>
    </location>
</feature>
<dbReference type="PROSITE" id="PS51263">
    <property type="entry name" value="ADF_H"/>
    <property type="match status" value="1"/>
</dbReference>
<evidence type="ECO:0000256" key="4">
    <source>
        <dbReference type="SAM" id="Phobius"/>
    </source>
</evidence>
<name>G3JN27_CORMM</name>
<feature type="region of interest" description="Disordered" evidence="3">
    <location>
        <begin position="299"/>
        <end position="407"/>
    </location>
</feature>
<dbReference type="PROSITE" id="PS50002">
    <property type="entry name" value="SH3"/>
    <property type="match status" value="2"/>
</dbReference>
<dbReference type="GO" id="GO:0030864">
    <property type="term" value="C:cortical actin cytoskeleton"/>
    <property type="evidence" value="ECO:0007669"/>
    <property type="project" value="TreeGrafter"/>
</dbReference>
<feature type="compositionally biased region" description="Polar residues" evidence="3">
    <location>
        <begin position="522"/>
        <end position="535"/>
    </location>
</feature>
<accession>G3JN27</accession>
<dbReference type="CDD" id="cd11962">
    <property type="entry name" value="SH3_Abp1_fungi_C1"/>
    <property type="match status" value="1"/>
</dbReference>
<keyword evidence="4" id="KW-1133">Transmembrane helix</keyword>
<feature type="domain" description="ADF-H" evidence="6">
    <location>
        <begin position="126"/>
        <end position="296"/>
    </location>
</feature>
<dbReference type="AlphaFoldDB" id="G3JN27"/>
<dbReference type="SMART" id="SM00326">
    <property type="entry name" value="SH3"/>
    <property type="match status" value="2"/>
</dbReference>
<evidence type="ECO:0000256" key="1">
    <source>
        <dbReference type="ARBA" id="ARBA00022443"/>
    </source>
</evidence>
<organism evidence="7 8">
    <name type="scientific">Cordyceps militaris (strain CM01)</name>
    <name type="common">Caterpillar fungus</name>
    <dbReference type="NCBI Taxonomy" id="983644"/>
    <lineage>
        <taxon>Eukaryota</taxon>
        <taxon>Fungi</taxon>
        <taxon>Dikarya</taxon>
        <taxon>Ascomycota</taxon>
        <taxon>Pezizomycotina</taxon>
        <taxon>Sordariomycetes</taxon>
        <taxon>Hypocreomycetidae</taxon>
        <taxon>Hypocreales</taxon>
        <taxon>Cordycipitaceae</taxon>
        <taxon>Cordyceps</taxon>
    </lineage>
</organism>
<dbReference type="RefSeq" id="XP_006671832.1">
    <property type="nucleotide sequence ID" value="XM_006671769.1"/>
</dbReference>
<dbReference type="Gene3D" id="3.40.20.10">
    <property type="entry name" value="Severin"/>
    <property type="match status" value="1"/>
</dbReference>
<dbReference type="STRING" id="983644.G3JN27"/>
<dbReference type="GO" id="GO:0030833">
    <property type="term" value="P:regulation of actin filament polymerization"/>
    <property type="evidence" value="ECO:0007669"/>
    <property type="project" value="TreeGrafter"/>
</dbReference>
<dbReference type="eggNOG" id="KOG3655">
    <property type="taxonomic scope" value="Eukaryota"/>
</dbReference>
<dbReference type="VEuPathDB" id="FungiDB:CCM_06628"/>
<evidence type="ECO:0000259" key="6">
    <source>
        <dbReference type="PROSITE" id="PS51263"/>
    </source>
</evidence>
<dbReference type="Pfam" id="PF14604">
    <property type="entry name" value="SH3_9"/>
    <property type="match status" value="1"/>
</dbReference>
<dbReference type="GO" id="GO:0005884">
    <property type="term" value="C:actin filament"/>
    <property type="evidence" value="ECO:0007669"/>
    <property type="project" value="TreeGrafter"/>
</dbReference>
<evidence type="ECO:0000259" key="5">
    <source>
        <dbReference type="PROSITE" id="PS50002"/>
    </source>
</evidence>
<dbReference type="InterPro" id="IPR001452">
    <property type="entry name" value="SH3_domain"/>
</dbReference>
<dbReference type="Gene3D" id="2.30.30.40">
    <property type="entry name" value="SH3 Domains"/>
    <property type="match status" value="2"/>
</dbReference>
<dbReference type="Pfam" id="PF00018">
    <property type="entry name" value="SH3_1"/>
    <property type="match status" value="1"/>
</dbReference>
<feature type="domain" description="SH3" evidence="5">
    <location>
        <begin position="866"/>
        <end position="924"/>
    </location>
</feature>
<feature type="domain" description="SH3" evidence="5">
    <location>
        <begin position="770"/>
        <end position="830"/>
    </location>
</feature>
<feature type="compositionally biased region" description="Polar residues" evidence="3">
    <location>
        <begin position="383"/>
        <end position="401"/>
    </location>
</feature>
<feature type="transmembrane region" description="Helical" evidence="4">
    <location>
        <begin position="85"/>
        <end position="106"/>
    </location>
</feature>
<evidence type="ECO:0000256" key="3">
    <source>
        <dbReference type="SAM" id="MobiDB-lite"/>
    </source>
</evidence>
<dbReference type="OrthoDB" id="5971719at2759"/>
<dbReference type="GeneID" id="18168642"/>
<evidence type="ECO:0000313" key="8">
    <source>
        <dbReference type="Proteomes" id="UP000001610"/>
    </source>
</evidence>
<evidence type="ECO:0000313" key="7">
    <source>
        <dbReference type="EMBL" id="EGX90209.1"/>
    </source>
</evidence>
<keyword evidence="4" id="KW-0472">Membrane</keyword>
<keyword evidence="4" id="KW-0812">Transmembrane</keyword>
<dbReference type="CDD" id="cd11281">
    <property type="entry name" value="ADF_drebrin_like"/>
    <property type="match status" value="1"/>
</dbReference>